<dbReference type="GO" id="GO:0017108">
    <property type="term" value="F:5'-flap endonuclease activity"/>
    <property type="evidence" value="ECO:0007669"/>
    <property type="project" value="InterPro"/>
</dbReference>
<comment type="similarity">
    <text evidence="2 9">Belongs to the SLX4 family.</text>
</comment>
<evidence type="ECO:0000256" key="3">
    <source>
        <dbReference type="ARBA" id="ARBA00022553"/>
    </source>
</evidence>
<keyword evidence="12" id="KW-1185">Reference proteome</keyword>
<dbReference type="InterPro" id="IPR027784">
    <property type="entry name" value="Slx4_ascomycetes"/>
</dbReference>
<dbReference type="GO" id="GO:0033557">
    <property type="term" value="C:Slx1-Slx4 complex"/>
    <property type="evidence" value="ECO:0007669"/>
    <property type="project" value="UniProtKB-UniRule"/>
</dbReference>
<feature type="region of interest" description="Disordered" evidence="10">
    <location>
        <begin position="1"/>
        <end position="79"/>
    </location>
</feature>
<feature type="compositionally biased region" description="Basic residues" evidence="10">
    <location>
        <begin position="421"/>
        <end position="432"/>
    </location>
</feature>
<evidence type="ECO:0000256" key="10">
    <source>
        <dbReference type="SAM" id="MobiDB-lite"/>
    </source>
</evidence>
<evidence type="ECO:0000256" key="8">
    <source>
        <dbReference type="ARBA" id="ARBA00029496"/>
    </source>
</evidence>
<evidence type="ECO:0000256" key="4">
    <source>
        <dbReference type="ARBA" id="ARBA00022763"/>
    </source>
</evidence>
<proteinExistence type="inferred from homology"/>
<sequence length="1073" mass="117374">MSATFHLPILSSSPPPSEFDVPPQSSQRHAAIPTLSPPQQRVGVPATSNLTLSPVIRPKRNTTGALKSGSRAAGIPDEARRGFATARSVIDLRDNEGRGGTIGRKEGSGCEEVRIVDIAEARKSRARREDEEDLTAKAAAKRRKAKANGPTISAHFAKTIKAAEAVNDVEETVEKVPKISKPRKPRAKKGEVETVVDPADEETAVKALKVIKPRKPRAKKGEDVVGADLVNNIEETVEKVPKISKPRKPRAKKGEVEAAGAPKAATKKRRKSDPVVSAHFKNAEDGCAAVVEKDDDIWDVPLSPPKQKPPDKKKDYPLELDEAVLRRKEWTPPRQVESTSDDALPESTGKEHGTEDTGPAVNVSFTGLLSGYAYAHAQHLTAETTTTTLAASASTTASSTTATITKCRRVDVPGNQSRQTSPHKPKPKKKPRTLTDLVMGQYEVPKEPAPVTSEFFQRQTTTTTTKIPLNDTTNRAKAPKKPTQKRLASESVSEAATYTSDAKPKRKAKAKSTTKKPASKPKPMAEKLLSPSSAVLRMNRQDILFGTSSQLALDESPTIVRQIQQAMAESELLTVEDDDRPRKRLRRLSLGKIEGKRALWKAGARDEDGELLEKLEDVYMPEPDRTQDVPLLMDNLVACEDEDVVMEEKDMDGVAEEEEPDSPFVDIDDLPRSAPPAVVSVVSPPVPPPPVILVSSDAPTPPRISNRQSPIPGLIEDEDEASFVHIDDLSQDPLHSTHEDEVDHTSFVHIEDLPQDPPPLHQHVESSFIDIDDLPTSAQIPVRSSPPPTPLPTDIMTSSPKKRRGRPPKNQSAIPRATASASPPSASVLKPLPQPEPRTPGSRRRFFGIEEIMDSEDDEALSPLPPRVRRLEDSPPLLLFSIPNKTSTARALEPSKPTKATTSKSKATTKPAKGTASKPAPQADEPLIPVHKIRESSLYFANIKPTLFANLTATIRSLPPTTNPAQPSWHEKILMYDAIILEDFTAFLNQEPRLRTWRRATLKQIRAWNKHLKAMGEEKLEVDGGNDGVGGEAEALAVEKEVEGWMVRKWCEEMSVCCVVREKQRGGGTKGLY</sequence>
<feature type="region of interest" description="Disordered" evidence="10">
    <location>
        <begin position="455"/>
        <end position="527"/>
    </location>
</feature>
<accession>A0A6A5TJQ8</accession>
<feature type="compositionally biased region" description="Basic residues" evidence="10">
    <location>
        <begin position="504"/>
        <end position="519"/>
    </location>
</feature>
<feature type="region of interest" description="Disordered" evidence="10">
    <location>
        <begin position="124"/>
        <end position="152"/>
    </location>
</feature>
<feature type="region of interest" description="Disordered" evidence="10">
    <location>
        <begin position="240"/>
        <end position="362"/>
    </location>
</feature>
<dbReference type="Proteomes" id="UP000800035">
    <property type="component" value="Unassembled WGS sequence"/>
</dbReference>
<comment type="function">
    <text evidence="9">Regulatory subunit of the SLX1-SLX4 structure-specific endonuclease that resolves DNA secondary structures generated during DNA repair and recombination. Has endonuclease activity towards branched DNA substrates, introducing single-strand cuts in duplex DNA close to junctions with ss-DNA.</text>
</comment>
<keyword evidence="5 9" id="KW-0233">DNA recombination</keyword>
<feature type="compositionally biased region" description="Basic residues" evidence="10">
    <location>
        <begin position="178"/>
        <end position="187"/>
    </location>
</feature>
<dbReference type="EMBL" id="ML977007">
    <property type="protein sequence ID" value="KAF1952955.1"/>
    <property type="molecule type" value="Genomic_DNA"/>
</dbReference>
<dbReference type="GO" id="GO:0006260">
    <property type="term" value="P:DNA replication"/>
    <property type="evidence" value="ECO:0007669"/>
    <property type="project" value="InterPro"/>
</dbReference>
<evidence type="ECO:0000313" key="12">
    <source>
        <dbReference type="Proteomes" id="UP000800035"/>
    </source>
</evidence>
<evidence type="ECO:0000256" key="6">
    <source>
        <dbReference type="ARBA" id="ARBA00023204"/>
    </source>
</evidence>
<feature type="compositionally biased region" description="Basic and acidic residues" evidence="10">
    <location>
        <begin position="735"/>
        <end position="752"/>
    </location>
</feature>
<keyword evidence="4 9" id="KW-0227">DNA damage</keyword>
<comment type="subunit">
    <text evidence="9">Forms a heterodimer with SLX1.</text>
</comment>
<feature type="compositionally biased region" description="Low complexity" evidence="10">
    <location>
        <begin position="812"/>
        <end position="831"/>
    </location>
</feature>
<keyword evidence="7 9" id="KW-0539">Nucleus</keyword>
<dbReference type="InterPro" id="IPR018574">
    <property type="entry name" value="Structure-sp_endonuc_su_Slx4"/>
</dbReference>
<comment type="PTM">
    <text evidence="9">Phosphorylated in response to DNA damage.</text>
</comment>
<feature type="region of interest" description="Disordered" evidence="10">
    <location>
        <begin position="722"/>
        <end position="925"/>
    </location>
</feature>
<feature type="compositionally biased region" description="Polar residues" evidence="10">
    <location>
        <begin position="490"/>
        <end position="500"/>
    </location>
</feature>
<evidence type="ECO:0000313" key="11">
    <source>
        <dbReference type="EMBL" id="KAF1952955.1"/>
    </source>
</evidence>
<dbReference type="HAMAP" id="MF_03110">
    <property type="entry name" value="Endonuc_su_Slx4"/>
    <property type="match status" value="1"/>
</dbReference>
<reference evidence="11" key="1">
    <citation type="journal article" date="2020" name="Stud. Mycol.">
        <title>101 Dothideomycetes genomes: a test case for predicting lifestyles and emergence of pathogens.</title>
        <authorList>
            <person name="Haridas S."/>
            <person name="Albert R."/>
            <person name="Binder M."/>
            <person name="Bloem J."/>
            <person name="Labutti K."/>
            <person name="Salamov A."/>
            <person name="Andreopoulos B."/>
            <person name="Baker S."/>
            <person name="Barry K."/>
            <person name="Bills G."/>
            <person name="Bluhm B."/>
            <person name="Cannon C."/>
            <person name="Castanera R."/>
            <person name="Culley D."/>
            <person name="Daum C."/>
            <person name="Ezra D."/>
            <person name="Gonzalez J."/>
            <person name="Henrissat B."/>
            <person name="Kuo A."/>
            <person name="Liang C."/>
            <person name="Lipzen A."/>
            <person name="Lutzoni F."/>
            <person name="Magnuson J."/>
            <person name="Mondo S."/>
            <person name="Nolan M."/>
            <person name="Ohm R."/>
            <person name="Pangilinan J."/>
            <person name="Park H.-J."/>
            <person name="Ramirez L."/>
            <person name="Alfaro M."/>
            <person name="Sun H."/>
            <person name="Tritt A."/>
            <person name="Yoshinaga Y."/>
            <person name="Zwiers L.-H."/>
            <person name="Turgeon B."/>
            <person name="Goodwin S."/>
            <person name="Spatafora J."/>
            <person name="Crous P."/>
            <person name="Grigoriev I."/>
        </authorList>
    </citation>
    <scope>NUCLEOTIDE SEQUENCE</scope>
    <source>
        <strain evidence="11">CBS 675.92</strain>
    </source>
</reference>
<feature type="compositionally biased region" description="Low complexity" evidence="10">
    <location>
        <begin position="894"/>
        <end position="921"/>
    </location>
</feature>
<dbReference type="GO" id="GO:0006310">
    <property type="term" value="P:DNA recombination"/>
    <property type="evidence" value="ECO:0007669"/>
    <property type="project" value="UniProtKB-UniRule"/>
</dbReference>
<protein>
    <recommendedName>
        <fullName evidence="8 9">Structure-specific endonuclease subunit SLX4</fullName>
    </recommendedName>
</protein>
<dbReference type="AlphaFoldDB" id="A0A6A5TJQ8"/>
<dbReference type="OrthoDB" id="5349119at2759"/>
<comment type="subcellular location">
    <subcellularLocation>
        <location evidence="1 9">Nucleus</location>
    </subcellularLocation>
</comment>
<feature type="region of interest" description="Disordered" evidence="10">
    <location>
        <begin position="409"/>
        <end position="434"/>
    </location>
</feature>
<name>A0A6A5TJQ8_9PLEO</name>
<feature type="compositionally biased region" description="Basic residues" evidence="10">
    <location>
        <begin position="242"/>
        <end position="251"/>
    </location>
</feature>
<feature type="compositionally biased region" description="Acidic residues" evidence="10">
    <location>
        <begin position="851"/>
        <end position="860"/>
    </location>
</feature>
<organism evidence="11 12">
    <name type="scientific">Byssothecium circinans</name>
    <dbReference type="NCBI Taxonomy" id="147558"/>
    <lineage>
        <taxon>Eukaryota</taxon>
        <taxon>Fungi</taxon>
        <taxon>Dikarya</taxon>
        <taxon>Ascomycota</taxon>
        <taxon>Pezizomycotina</taxon>
        <taxon>Dothideomycetes</taxon>
        <taxon>Pleosporomycetidae</taxon>
        <taxon>Pleosporales</taxon>
        <taxon>Massarineae</taxon>
        <taxon>Massarinaceae</taxon>
        <taxon>Byssothecium</taxon>
    </lineage>
</organism>
<evidence type="ECO:0000256" key="9">
    <source>
        <dbReference type="HAMAP-Rule" id="MF_03110"/>
    </source>
</evidence>
<evidence type="ECO:0000256" key="7">
    <source>
        <dbReference type="ARBA" id="ARBA00023242"/>
    </source>
</evidence>
<keyword evidence="6 9" id="KW-0234">DNA repair</keyword>
<dbReference type="GO" id="GO:0006281">
    <property type="term" value="P:DNA repair"/>
    <property type="evidence" value="ECO:0007669"/>
    <property type="project" value="UniProtKB-UniRule"/>
</dbReference>
<feature type="compositionally biased region" description="Polar residues" evidence="10">
    <location>
        <begin position="466"/>
        <end position="475"/>
    </location>
</feature>
<gene>
    <name evidence="9" type="primary">SLX4</name>
    <name evidence="11" type="ORF">CC80DRAFT_537971</name>
</gene>
<evidence type="ECO:0000256" key="1">
    <source>
        <dbReference type="ARBA" id="ARBA00004123"/>
    </source>
</evidence>
<feature type="compositionally biased region" description="Basic and acidic residues" evidence="10">
    <location>
        <begin position="308"/>
        <end position="331"/>
    </location>
</feature>
<keyword evidence="3 9" id="KW-0597">Phosphoprotein</keyword>
<feature type="region of interest" description="Disordered" evidence="10">
    <location>
        <begin position="694"/>
        <end position="713"/>
    </location>
</feature>
<feature type="region of interest" description="Disordered" evidence="10">
    <location>
        <begin position="170"/>
        <end position="196"/>
    </location>
</feature>
<evidence type="ECO:0000256" key="5">
    <source>
        <dbReference type="ARBA" id="ARBA00023172"/>
    </source>
</evidence>
<dbReference type="Pfam" id="PF09494">
    <property type="entry name" value="Slx4"/>
    <property type="match status" value="1"/>
</dbReference>
<evidence type="ECO:0000256" key="2">
    <source>
        <dbReference type="ARBA" id="ARBA00006661"/>
    </source>
</evidence>